<gene>
    <name evidence="2" type="ORF">AVEN_131070_1</name>
</gene>
<evidence type="ECO:0000313" key="3">
    <source>
        <dbReference type="Proteomes" id="UP000499080"/>
    </source>
</evidence>
<feature type="region of interest" description="Disordered" evidence="1">
    <location>
        <begin position="53"/>
        <end position="82"/>
    </location>
</feature>
<dbReference type="AlphaFoldDB" id="A0A4Y2D0W1"/>
<comment type="caution">
    <text evidence="2">The sequence shown here is derived from an EMBL/GenBank/DDBJ whole genome shotgun (WGS) entry which is preliminary data.</text>
</comment>
<reference evidence="2 3" key="1">
    <citation type="journal article" date="2019" name="Sci. Rep.">
        <title>Orb-weaving spider Araneus ventricosus genome elucidates the spidroin gene catalogue.</title>
        <authorList>
            <person name="Kono N."/>
            <person name="Nakamura H."/>
            <person name="Ohtoshi R."/>
            <person name="Moran D.A.P."/>
            <person name="Shinohara A."/>
            <person name="Yoshida Y."/>
            <person name="Fujiwara M."/>
            <person name="Mori M."/>
            <person name="Tomita M."/>
            <person name="Arakawa K."/>
        </authorList>
    </citation>
    <scope>NUCLEOTIDE SEQUENCE [LARGE SCALE GENOMIC DNA]</scope>
</reference>
<evidence type="ECO:0000313" key="2">
    <source>
        <dbReference type="EMBL" id="GBM10331.1"/>
    </source>
</evidence>
<proteinExistence type="predicted"/>
<name>A0A4Y2D0W1_ARAVE</name>
<dbReference type="EMBL" id="BGPR01000284">
    <property type="protein sequence ID" value="GBM10331.1"/>
    <property type="molecule type" value="Genomic_DNA"/>
</dbReference>
<accession>A0A4Y2D0W1</accession>
<organism evidence="2 3">
    <name type="scientific">Araneus ventricosus</name>
    <name type="common">Orbweaver spider</name>
    <name type="synonym">Epeira ventricosa</name>
    <dbReference type="NCBI Taxonomy" id="182803"/>
    <lineage>
        <taxon>Eukaryota</taxon>
        <taxon>Metazoa</taxon>
        <taxon>Ecdysozoa</taxon>
        <taxon>Arthropoda</taxon>
        <taxon>Chelicerata</taxon>
        <taxon>Arachnida</taxon>
        <taxon>Araneae</taxon>
        <taxon>Araneomorphae</taxon>
        <taxon>Entelegynae</taxon>
        <taxon>Araneoidea</taxon>
        <taxon>Araneidae</taxon>
        <taxon>Araneus</taxon>
    </lineage>
</organism>
<sequence length="138" mass="15423">MTTILELVQHLQTFTGGRLILNIRFNMHQAHIHEEPFVELCFEPGNIRPRSRELATKQMARIASSSSDQTPSPSPEYFNHINGRSFDPDGFYARKATTTDTAVVVTKPSSTVSILRPSIPILSHQATAALKLNKLRIP</sequence>
<keyword evidence="3" id="KW-1185">Reference proteome</keyword>
<evidence type="ECO:0000256" key="1">
    <source>
        <dbReference type="SAM" id="MobiDB-lite"/>
    </source>
</evidence>
<protein>
    <submittedName>
        <fullName evidence="2">Uncharacterized protein</fullName>
    </submittedName>
</protein>
<dbReference type="Proteomes" id="UP000499080">
    <property type="component" value="Unassembled WGS sequence"/>
</dbReference>